<feature type="coiled-coil region" evidence="10">
    <location>
        <begin position="166"/>
        <end position="265"/>
    </location>
</feature>
<evidence type="ECO:0000313" key="11">
    <source>
        <dbReference type="EMBL" id="CAD8911533.1"/>
    </source>
</evidence>
<organism evidence="11">
    <name type="scientific">Bicosoecida sp. CB-2014</name>
    <dbReference type="NCBI Taxonomy" id="1486930"/>
    <lineage>
        <taxon>Eukaryota</taxon>
        <taxon>Sar</taxon>
        <taxon>Stramenopiles</taxon>
        <taxon>Bigyra</taxon>
        <taxon>Opalozoa</taxon>
        <taxon>Bicosoecida</taxon>
    </lineage>
</organism>
<keyword evidence="10" id="KW-0175">Coiled coil</keyword>
<sequence>MERLTEAEGERVLTVLTTALENAHLLARVPEPGAADVGFAHELEERESYELAEALLSQWQVEESASVLLGGPTDGGSRPEGAASTAPDALAIAKRVREGAKHLCRELRNDGEAVEALAERNEPSDGMLQLLAALDALRDLTADRLRQSHEESKLQTMEADAVASRHHENLEARQELEAELEAQRERNRIEREAVDEVLNKLETDVAELRKRLANEAKSLETNTKSSREKIASDHRSLTERLRAEERALRAEIAKSREERSEQEKLLRRRVLKLETEVATLVTKYDGRMLELDAEILRLRTLYEDEKKRLAELTYHFDRLEADQHRADEEDRIYREERRKSLEGKMMVWNFNVTNIQRVYRGFFTRTHLNDFVPKKKKGKKGKKGKKKR</sequence>
<evidence type="ECO:0000256" key="2">
    <source>
        <dbReference type="ARBA" id="ARBA00004611"/>
    </source>
</evidence>
<keyword evidence="5" id="KW-0963">Cytoplasm</keyword>
<comment type="similarity">
    <text evidence="3">Belongs to the DRC10 family.</text>
</comment>
<evidence type="ECO:0000256" key="4">
    <source>
        <dbReference type="ARBA" id="ARBA00021752"/>
    </source>
</evidence>
<evidence type="ECO:0000256" key="1">
    <source>
        <dbReference type="ARBA" id="ARBA00003029"/>
    </source>
</evidence>
<keyword evidence="9" id="KW-0966">Cell projection</keyword>
<evidence type="ECO:0000256" key="7">
    <source>
        <dbReference type="ARBA" id="ARBA00023069"/>
    </source>
</evidence>
<keyword evidence="8" id="KW-0206">Cytoskeleton</keyword>
<keyword evidence="7" id="KW-0969">Cilium</keyword>
<evidence type="ECO:0000256" key="9">
    <source>
        <dbReference type="ARBA" id="ARBA00023273"/>
    </source>
</evidence>
<evidence type="ECO:0000256" key="10">
    <source>
        <dbReference type="SAM" id="Coils"/>
    </source>
</evidence>
<reference evidence="11" key="1">
    <citation type="submission" date="2021-01" db="EMBL/GenBank/DDBJ databases">
        <authorList>
            <person name="Corre E."/>
            <person name="Pelletier E."/>
            <person name="Niang G."/>
            <person name="Scheremetjew M."/>
            <person name="Finn R."/>
            <person name="Kale V."/>
            <person name="Holt S."/>
            <person name="Cochrane G."/>
            <person name="Meng A."/>
            <person name="Brown T."/>
            <person name="Cohen L."/>
        </authorList>
    </citation>
    <scope>NUCLEOTIDE SEQUENCE</scope>
    <source>
        <strain evidence="11">Ms1</strain>
    </source>
</reference>
<gene>
    <name evidence="11" type="ORF">BSP0115_LOCUS4751</name>
</gene>
<evidence type="ECO:0000256" key="6">
    <source>
        <dbReference type="ARBA" id="ARBA00022846"/>
    </source>
</evidence>
<dbReference type="PROSITE" id="PS50096">
    <property type="entry name" value="IQ"/>
    <property type="match status" value="1"/>
</dbReference>
<evidence type="ECO:0000256" key="3">
    <source>
        <dbReference type="ARBA" id="ARBA00009071"/>
    </source>
</evidence>
<comment type="subcellular location">
    <subcellularLocation>
        <location evidence="2">Cytoplasm</location>
        <location evidence="2">Cytoskeleton</location>
        <location evidence="2">Flagellum axoneme</location>
    </subcellularLocation>
</comment>
<protein>
    <recommendedName>
        <fullName evidence="4">Dynein regulatory complex protein 10</fullName>
    </recommendedName>
</protein>
<name>A0A7S1C788_9STRA</name>
<dbReference type="EMBL" id="HBFS01006988">
    <property type="protein sequence ID" value="CAD8911533.1"/>
    <property type="molecule type" value="Transcribed_RNA"/>
</dbReference>
<accession>A0A7S1C788</accession>
<dbReference type="InterPro" id="IPR042815">
    <property type="entry name" value="DRC10"/>
</dbReference>
<comment type="function">
    <text evidence="1">Component of the nexin-dynein regulatory complex (N-DRC), a key regulator of ciliary/flagellar motility which maintains the alignment and integrity of the distal axoneme and regulates microtubule sliding in motile axonemes.</text>
</comment>
<evidence type="ECO:0000256" key="5">
    <source>
        <dbReference type="ARBA" id="ARBA00022490"/>
    </source>
</evidence>
<keyword evidence="6" id="KW-0282">Flagellum</keyword>
<evidence type="ECO:0000256" key="8">
    <source>
        <dbReference type="ARBA" id="ARBA00023212"/>
    </source>
</evidence>
<dbReference type="PANTHER" id="PTHR31598">
    <property type="entry name" value="IQ DOMAIN-CONTAINING PROTEIN D"/>
    <property type="match status" value="1"/>
</dbReference>
<dbReference type="PANTHER" id="PTHR31598:SF1">
    <property type="entry name" value="DYNEIN REGULATORY COMPLEX PROTEIN 10"/>
    <property type="match status" value="1"/>
</dbReference>
<proteinExistence type="inferred from homology"/>
<dbReference type="AlphaFoldDB" id="A0A7S1C788"/>